<dbReference type="SUPFAM" id="SSF53474">
    <property type="entry name" value="alpha/beta-Hydrolases"/>
    <property type="match status" value="1"/>
</dbReference>
<dbReference type="PANTHER" id="PTHR43194:SF4">
    <property type="entry name" value="AB HYDROLASE-1 DOMAIN-CONTAINING PROTEIN"/>
    <property type="match status" value="1"/>
</dbReference>
<protein>
    <recommendedName>
        <fullName evidence="3">Alpha/beta hydrolase family protein</fullName>
    </recommendedName>
</protein>
<keyword evidence="2" id="KW-1185">Reference proteome</keyword>
<proteinExistence type="predicted"/>
<comment type="caution">
    <text evidence="1">The sequence shown here is derived from an EMBL/GenBank/DDBJ whole genome shotgun (WGS) entry which is preliminary data.</text>
</comment>
<dbReference type="PANTHER" id="PTHR43194">
    <property type="entry name" value="HYDROLASE ALPHA/BETA FOLD FAMILY"/>
    <property type="match status" value="1"/>
</dbReference>
<dbReference type="CDD" id="cd12809">
    <property type="entry name" value="Esterase_713_like-2"/>
    <property type="match status" value="1"/>
</dbReference>
<evidence type="ECO:0000313" key="2">
    <source>
        <dbReference type="Proteomes" id="UP000443843"/>
    </source>
</evidence>
<sequence length="360" mass="37962">MTRSFRPADLHASAGAELRLAAQGFFWTGAQPVDLPGGKALRGQMYVEYWIPSDLRHALPIVMIHGGGGQGLDYLGTADGGEGWVHWFVRRGYAVYVVDRPGHGRAPHHPAVQGEMGPPPVAAFIEKLFSRPEAEPGQYPSAALHNQWPGSGQLGDPAFDTFFAGAGPMAADIGQSHTDCQAAGAALLDLIGPAILLTHSAGGPTGWLMADARPGLVAGIVAVEPVGPPFADRPSGRLAWGITAAPMTFDPPAAHPGDIATEERPAPFEGAVPCRVQAEPARRLPNLCGFPIVVVTAEASWMSADNHGMVDFLAQAGADVAHMRLEDEGIHGNGHAMMLERNSHEIAAAIEHWLVRNGLS</sequence>
<dbReference type="InterPro" id="IPR029058">
    <property type="entry name" value="AB_hydrolase_fold"/>
</dbReference>
<dbReference type="EMBL" id="WNXQ01000004">
    <property type="protein sequence ID" value="MWB78352.1"/>
    <property type="molecule type" value="Genomic_DNA"/>
</dbReference>
<name>A0A844WDA1_9RHOB</name>
<evidence type="ECO:0000313" key="1">
    <source>
        <dbReference type="EMBL" id="MWB78352.1"/>
    </source>
</evidence>
<dbReference type="AlphaFoldDB" id="A0A844WDA1"/>
<dbReference type="InterPro" id="IPR050228">
    <property type="entry name" value="Carboxylesterase_BioH"/>
</dbReference>
<dbReference type="Proteomes" id="UP000443843">
    <property type="component" value="Unassembled WGS sequence"/>
</dbReference>
<dbReference type="RefSeq" id="WP_160382609.1">
    <property type="nucleotide sequence ID" value="NZ_WNXQ01000004.1"/>
</dbReference>
<dbReference type="Gene3D" id="3.40.50.1820">
    <property type="entry name" value="alpha/beta hydrolase"/>
    <property type="match status" value="1"/>
</dbReference>
<gene>
    <name evidence="1" type="ORF">GLS40_09970</name>
</gene>
<organism evidence="1 2">
    <name type="scientific">Pseudooceanicola pacificus</name>
    <dbReference type="NCBI Taxonomy" id="2676438"/>
    <lineage>
        <taxon>Bacteria</taxon>
        <taxon>Pseudomonadati</taxon>
        <taxon>Pseudomonadota</taxon>
        <taxon>Alphaproteobacteria</taxon>
        <taxon>Rhodobacterales</taxon>
        <taxon>Paracoccaceae</taxon>
        <taxon>Pseudooceanicola</taxon>
    </lineage>
</organism>
<reference evidence="1 2" key="1">
    <citation type="submission" date="2019-11" db="EMBL/GenBank/DDBJ databases">
        <title>Pseudooceanicola pacifica sp. nov., isolated from deep-sea sediment of the Pacific Ocean.</title>
        <authorList>
            <person name="Lyu L."/>
        </authorList>
    </citation>
    <scope>NUCLEOTIDE SEQUENCE [LARGE SCALE GENOMIC DNA]</scope>
    <source>
        <strain evidence="1 2">216_PA32_1</strain>
    </source>
</reference>
<accession>A0A844WDA1</accession>
<evidence type="ECO:0008006" key="3">
    <source>
        <dbReference type="Google" id="ProtNLM"/>
    </source>
</evidence>